<reference evidence="7 8" key="1">
    <citation type="journal article" date="2019" name="Int. J. Syst. Evol. Microbiol.">
        <title>The Global Catalogue of Microorganisms (GCM) 10K type strain sequencing project: providing services to taxonomists for standard genome sequencing and annotation.</title>
        <authorList>
            <consortium name="The Broad Institute Genomics Platform"/>
            <consortium name="The Broad Institute Genome Sequencing Center for Infectious Disease"/>
            <person name="Wu L."/>
            <person name="Ma J."/>
        </authorList>
    </citation>
    <scope>NUCLEOTIDE SEQUENCE [LARGE SCALE GENOMIC DNA]</scope>
    <source>
        <strain evidence="7 8">JCM 14326</strain>
    </source>
</reference>
<dbReference type="SUPFAM" id="SSF50993">
    <property type="entry name" value="Peptidase/esterase 'gauge' domain"/>
    <property type="match status" value="1"/>
</dbReference>
<dbReference type="PANTHER" id="PTHR11757:SF19">
    <property type="entry name" value="PROLYL ENDOPEPTIDASE-LIKE"/>
    <property type="match status" value="1"/>
</dbReference>
<dbReference type="Proteomes" id="UP001501094">
    <property type="component" value="Unassembled WGS sequence"/>
</dbReference>
<name>A0ABN2NCQ0_9MICO</name>
<dbReference type="Pfam" id="PF00326">
    <property type="entry name" value="Peptidase_S9"/>
    <property type="match status" value="1"/>
</dbReference>
<feature type="domain" description="Peptidase S9A N-terminal" evidence="6">
    <location>
        <begin position="7"/>
        <end position="481"/>
    </location>
</feature>
<keyword evidence="8" id="KW-1185">Reference proteome</keyword>
<feature type="domain" description="Peptidase S9 prolyl oligopeptidase catalytic" evidence="5">
    <location>
        <begin position="550"/>
        <end position="764"/>
    </location>
</feature>
<evidence type="ECO:0000256" key="3">
    <source>
        <dbReference type="ARBA" id="ARBA00022801"/>
    </source>
</evidence>
<proteinExistence type="inferred from homology"/>
<dbReference type="Gene3D" id="3.40.50.1820">
    <property type="entry name" value="alpha/beta hydrolase"/>
    <property type="match status" value="1"/>
</dbReference>
<keyword evidence="2" id="KW-0645">Protease</keyword>
<dbReference type="EMBL" id="BAAANL010000004">
    <property type="protein sequence ID" value="GAA1863182.1"/>
    <property type="molecule type" value="Genomic_DNA"/>
</dbReference>
<dbReference type="PRINTS" id="PR00862">
    <property type="entry name" value="PROLIGOPTASE"/>
</dbReference>
<dbReference type="Gene3D" id="2.130.10.120">
    <property type="entry name" value="Prolyl oligopeptidase, N-terminal domain"/>
    <property type="match status" value="1"/>
</dbReference>
<dbReference type="InterPro" id="IPR023302">
    <property type="entry name" value="Pept_S9A_N"/>
</dbReference>
<comment type="similarity">
    <text evidence="1">Belongs to the peptidase S9A family.</text>
</comment>
<sequence length="767" mass="83586">MDQTDTPPAAARRPVARTHHGDVFTDEYEWLRAKDDPEVVAHLTAENAYTAARLEHLRPLRQSIFDEIKARTQETDLSLPSRDGGWWYYSRTEEGKEYPIHARYEVTDPADWTPRVLEPGVPVPGEQVLLDQNAEAAGHEFFSLGTFDVSEDGRLLLYATDTEGDERYTLRVRDLTTGADLDDVVEATASGAFFAPDGVHVFYQTLDEAWRPHRLWRHRIGTPNGDDVLVLEEPDERYWMGAGVSRSRKYLIIELGSKVTSECWILEADDPAGEFRCVRPRVDGVEYSVEHAVLPQSTPVASVVATDDGVSAGPAGAPGRDVLLILHNENAENFELTVADVPAPGEGLAGWGDVVVPHDQDVRLEGISASARYLVLYYRRGAISRSGILRLDDGGAGSPAIRPQLVESGAPATASSGVAVTAVGSRWQFEEMTFGQPLESVGAGVGVWEQPNLLVGYTTFTTPSGVYDYDVATGERTLLKQTPVLGGYDAAEYAQRREWAVAEDGTRIPISLVWRRDTTALSGADGAPSAPAPVLLYGYGAYEMSLDPYFSIPRLSLLDRGVVFAIAHVRGGGEMGRHWYDDGKLGTKRNTFTDFVACARYLAASGWTTPDRIVADGGSAGGLLVGAALNLAPDAFGGVLAGVPFVDALTSMLDPSLPLTVTEWDEWGDPLHDPEVYAYMKSYTPYENIPDDAAHYPQILATTSFNDTRVMYVEPAKWVARLRAAGAPALLKIEMQAGHGGVSGRYATWEQIAFEHAWILQTLGLAG</sequence>
<dbReference type="RefSeq" id="WP_344102467.1">
    <property type="nucleotide sequence ID" value="NZ_BAAANL010000004.1"/>
</dbReference>
<dbReference type="Pfam" id="PF02897">
    <property type="entry name" value="Peptidase_S9_N"/>
    <property type="match status" value="1"/>
</dbReference>
<evidence type="ECO:0000256" key="1">
    <source>
        <dbReference type="ARBA" id="ARBA00005228"/>
    </source>
</evidence>
<evidence type="ECO:0000313" key="7">
    <source>
        <dbReference type="EMBL" id="GAA1863182.1"/>
    </source>
</evidence>
<protein>
    <submittedName>
        <fullName evidence="7">S9 family peptidase</fullName>
    </submittedName>
</protein>
<dbReference type="PANTHER" id="PTHR11757">
    <property type="entry name" value="PROTEASE FAMILY S9A OLIGOPEPTIDASE"/>
    <property type="match status" value="1"/>
</dbReference>
<gene>
    <name evidence="7" type="ORF">GCM10009751_21220</name>
</gene>
<evidence type="ECO:0000313" key="8">
    <source>
        <dbReference type="Proteomes" id="UP001501094"/>
    </source>
</evidence>
<dbReference type="InterPro" id="IPR029058">
    <property type="entry name" value="AB_hydrolase_fold"/>
</dbReference>
<comment type="caution">
    <text evidence="7">The sequence shown here is derived from an EMBL/GenBank/DDBJ whole genome shotgun (WGS) entry which is preliminary data.</text>
</comment>
<evidence type="ECO:0000259" key="5">
    <source>
        <dbReference type="Pfam" id="PF00326"/>
    </source>
</evidence>
<organism evidence="7 8">
    <name type="scientific">Myceligenerans crystallogenes</name>
    <dbReference type="NCBI Taxonomy" id="316335"/>
    <lineage>
        <taxon>Bacteria</taxon>
        <taxon>Bacillati</taxon>
        <taxon>Actinomycetota</taxon>
        <taxon>Actinomycetes</taxon>
        <taxon>Micrococcales</taxon>
        <taxon>Promicromonosporaceae</taxon>
        <taxon>Myceligenerans</taxon>
    </lineage>
</organism>
<dbReference type="SUPFAM" id="SSF53474">
    <property type="entry name" value="alpha/beta-Hydrolases"/>
    <property type="match status" value="1"/>
</dbReference>
<evidence type="ECO:0000259" key="6">
    <source>
        <dbReference type="Pfam" id="PF02897"/>
    </source>
</evidence>
<dbReference type="InterPro" id="IPR002470">
    <property type="entry name" value="Peptidase_S9A"/>
</dbReference>
<evidence type="ECO:0000256" key="2">
    <source>
        <dbReference type="ARBA" id="ARBA00022670"/>
    </source>
</evidence>
<dbReference type="InterPro" id="IPR001375">
    <property type="entry name" value="Peptidase_S9_cat"/>
</dbReference>
<dbReference type="InterPro" id="IPR051543">
    <property type="entry name" value="Serine_Peptidase_S9A"/>
</dbReference>
<evidence type="ECO:0000256" key="4">
    <source>
        <dbReference type="ARBA" id="ARBA00022825"/>
    </source>
</evidence>
<keyword evidence="4" id="KW-0720">Serine protease</keyword>
<accession>A0ABN2NCQ0</accession>
<keyword evidence="3" id="KW-0378">Hydrolase</keyword>